<dbReference type="PANTHER" id="PTHR42833:SF4">
    <property type="entry name" value="URIDYLATE KINASE PUMPKIN, CHLOROPLASTIC"/>
    <property type="match status" value="1"/>
</dbReference>
<evidence type="ECO:0000256" key="5">
    <source>
        <dbReference type="ARBA" id="ARBA00022679"/>
    </source>
</evidence>
<comment type="catalytic activity">
    <reaction evidence="10 11">
        <text>UMP + ATP = UDP + ADP</text>
        <dbReference type="Rhea" id="RHEA:24400"/>
        <dbReference type="ChEBI" id="CHEBI:30616"/>
        <dbReference type="ChEBI" id="CHEBI:57865"/>
        <dbReference type="ChEBI" id="CHEBI:58223"/>
        <dbReference type="ChEBI" id="CHEBI:456216"/>
        <dbReference type="EC" id="2.7.4.22"/>
    </reaction>
</comment>
<evidence type="ECO:0000256" key="9">
    <source>
        <dbReference type="ARBA" id="ARBA00022975"/>
    </source>
</evidence>
<evidence type="ECO:0000256" key="10">
    <source>
        <dbReference type="ARBA" id="ARBA00047767"/>
    </source>
</evidence>
<dbReference type="UniPathway" id="UPA00159">
    <property type="reaction ID" value="UER00275"/>
</dbReference>
<keyword evidence="9 11" id="KW-0665">Pyrimidine biosynthesis</keyword>
<organism evidence="13 14">
    <name type="scientific">Methermicoccus shengliensis</name>
    <dbReference type="NCBI Taxonomy" id="660064"/>
    <lineage>
        <taxon>Archaea</taxon>
        <taxon>Methanobacteriati</taxon>
        <taxon>Methanobacteriota</taxon>
        <taxon>Stenosarchaea group</taxon>
        <taxon>Methanomicrobia</taxon>
        <taxon>Methanosarcinales</taxon>
        <taxon>Methermicoccaceae</taxon>
        <taxon>Methermicoccus</taxon>
    </lineage>
</organism>
<dbReference type="SUPFAM" id="SSF53633">
    <property type="entry name" value="Carbamate kinase-like"/>
    <property type="match status" value="1"/>
</dbReference>
<protein>
    <recommendedName>
        <fullName evidence="11">Uridylate kinase</fullName>
        <shortName evidence="11">UK</shortName>
        <ecNumber evidence="11">2.7.4.22</ecNumber>
    </recommendedName>
    <alternativeName>
        <fullName evidence="11">Uridine monophosphate kinase</fullName>
        <shortName evidence="11">UMP kinase</shortName>
        <shortName evidence="11">UMPK</shortName>
    </alternativeName>
</protein>
<dbReference type="Gene3D" id="3.40.1160.10">
    <property type="entry name" value="Acetylglutamate kinase-like"/>
    <property type="match status" value="1"/>
</dbReference>
<dbReference type="GO" id="GO:0033862">
    <property type="term" value="F:UMP kinase activity"/>
    <property type="evidence" value="ECO:0007669"/>
    <property type="project" value="UniProtKB-EC"/>
</dbReference>
<dbReference type="InterPro" id="IPR001048">
    <property type="entry name" value="Asp/Glu/Uridylate_kinase"/>
</dbReference>
<dbReference type="InterPro" id="IPR011818">
    <property type="entry name" value="Uridylate_kinase_arch/spir"/>
</dbReference>
<dbReference type="InterPro" id="IPR036393">
    <property type="entry name" value="AceGlu_kinase-like_sf"/>
</dbReference>
<comment type="subcellular location">
    <subcellularLocation>
        <location evidence="1 11">Cytoplasm</location>
    </subcellularLocation>
</comment>
<evidence type="ECO:0000256" key="6">
    <source>
        <dbReference type="ARBA" id="ARBA00022741"/>
    </source>
</evidence>
<comment type="pathway">
    <text evidence="2 11">Pyrimidine metabolism; CTP biosynthesis via de novo pathway; UDP from UMP (UMPK route): step 1/1.</text>
</comment>
<proteinExistence type="inferred from homology"/>
<gene>
    <name evidence="11 13" type="primary">pyrH</name>
    <name evidence="13" type="ORF">HA299_04920</name>
</gene>
<feature type="binding site" evidence="11">
    <location>
        <position position="62"/>
    </location>
    <ligand>
        <name>UMP</name>
        <dbReference type="ChEBI" id="CHEBI:57865"/>
    </ligand>
</feature>
<comment type="similarity">
    <text evidence="3 11">Belongs to the UMP kinase family.</text>
</comment>
<feature type="binding site" evidence="11">
    <location>
        <position position="41"/>
    </location>
    <ligand>
        <name>ATP</name>
        <dbReference type="ChEBI" id="CHEBI:30616"/>
    </ligand>
</feature>
<feature type="binding site" evidence="11">
    <location>
        <begin position="110"/>
        <end position="116"/>
    </location>
    <ligand>
        <name>UMP</name>
        <dbReference type="ChEBI" id="CHEBI:57865"/>
    </ligand>
</feature>
<dbReference type="NCBIfam" id="TIGR02076">
    <property type="entry name" value="pyrH_arch"/>
    <property type="match status" value="1"/>
</dbReference>
<dbReference type="CDD" id="cd04253">
    <property type="entry name" value="AAK_UMPK-PyrH-Pf"/>
    <property type="match status" value="1"/>
</dbReference>
<dbReference type="HAMAP" id="MF_01220_A">
    <property type="entry name" value="PyrH_A"/>
    <property type="match status" value="1"/>
</dbReference>
<accession>A0A832RV52</accession>
<feature type="binding site" evidence="11">
    <location>
        <position position="45"/>
    </location>
    <ligand>
        <name>ATP</name>
        <dbReference type="ChEBI" id="CHEBI:30616"/>
    </ligand>
</feature>
<dbReference type="PANTHER" id="PTHR42833">
    <property type="entry name" value="URIDYLATE KINASE"/>
    <property type="match status" value="1"/>
</dbReference>
<comment type="caution">
    <text evidence="13">The sequence shown here is derived from an EMBL/GenBank/DDBJ whole genome shotgun (WGS) entry which is preliminary data.</text>
</comment>
<evidence type="ECO:0000256" key="1">
    <source>
        <dbReference type="ARBA" id="ARBA00004496"/>
    </source>
</evidence>
<evidence type="ECO:0000256" key="11">
    <source>
        <dbReference type="HAMAP-Rule" id="MF_01220"/>
    </source>
</evidence>
<evidence type="ECO:0000256" key="2">
    <source>
        <dbReference type="ARBA" id="ARBA00004791"/>
    </source>
</evidence>
<dbReference type="PIRSF" id="PIRSF005650">
    <property type="entry name" value="Uridylate_kin"/>
    <property type="match status" value="1"/>
</dbReference>
<keyword evidence="5 11" id="KW-0808">Transferase</keyword>
<feature type="domain" description="Aspartate/glutamate/uridylate kinase" evidence="12">
    <location>
        <begin position="1"/>
        <end position="199"/>
    </location>
</feature>
<comment type="subunit">
    <text evidence="11">Homohexamer.</text>
</comment>
<keyword evidence="7 11" id="KW-0418">Kinase</keyword>
<feature type="binding site" evidence="11">
    <location>
        <position position="142"/>
    </location>
    <ligand>
        <name>ATP</name>
        <dbReference type="ChEBI" id="CHEBI:30616"/>
    </ligand>
</feature>
<reference evidence="13" key="1">
    <citation type="journal article" date="2020" name="bioRxiv">
        <title>A rank-normalized archaeal taxonomy based on genome phylogeny resolves widespread incomplete and uneven classifications.</title>
        <authorList>
            <person name="Rinke C."/>
            <person name="Chuvochina M."/>
            <person name="Mussig A.J."/>
            <person name="Chaumeil P.-A."/>
            <person name="Waite D.W."/>
            <person name="Whitman W.B."/>
            <person name="Parks D.H."/>
            <person name="Hugenholtz P."/>
        </authorList>
    </citation>
    <scope>NUCLEOTIDE SEQUENCE</scope>
    <source>
        <strain evidence="13">UBA12518</strain>
    </source>
</reference>
<evidence type="ECO:0000256" key="7">
    <source>
        <dbReference type="ARBA" id="ARBA00022777"/>
    </source>
</evidence>
<comment type="function">
    <text evidence="11">Catalyzes the reversible phosphorylation of UMP to UDP.</text>
</comment>
<dbReference type="RefSeq" id="WP_042684110.1">
    <property type="nucleotide sequence ID" value="NZ_DUIH01000016.1"/>
</dbReference>
<feature type="binding site" evidence="11">
    <location>
        <begin position="9"/>
        <end position="10"/>
    </location>
    <ligand>
        <name>ATP</name>
        <dbReference type="ChEBI" id="CHEBI:30616"/>
    </ligand>
</feature>
<feature type="binding site" evidence="11">
    <location>
        <position position="145"/>
    </location>
    <ligand>
        <name>ATP</name>
        <dbReference type="ChEBI" id="CHEBI:30616"/>
    </ligand>
</feature>
<keyword evidence="6 11" id="KW-0547">Nucleotide-binding</keyword>
<dbReference type="GO" id="GO:0005524">
    <property type="term" value="F:ATP binding"/>
    <property type="evidence" value="ECO:0007669"/>
    <property type="project" value="UniProtKB-KW"/>
</dbReference>
<dbReference type="EMBL" id="DUIH01000016">
    <property type="protein sequence ID" value="HIH69937.1"/>
    <property type="molecule type" value="Genomic_DNA"/>
</dbReference>
<dbReference type="AlphaFoldDB" id="A0A832RV52"/>
<evidence type="ECO:0000256" key="8">
    <source>
        <dbReference type="ARBA" id="ARBA00022840"/>
    </source>
</evidence>
<evidence type="ECO:0000313" key="13">
    <source>
        <dbReference type="EMBL" id="HIH69937.1"/>
    </source>
</evidence>
<sequence length="223" mass="23330">MRVVVSIGGSILTDREMYGAYARVLRGLAEEHELFVVVGGGAVARQYIGCARSFGASEGVCDELGIAITRLNAMVLISALGDAAYPHPPTSYAEAREASLLGRIVVMGGVSAGYTTDAVAAILADYVGADLLVCLTATDGVYTKDPERYADAEHIEHLTPAQLVSIVSNLGMEAGAKSPFDLVAAKVVQRSGIRLIITSGKSPENLERAIEGERCGTLVEDGS</sequence>
<dbReference type="GO" id="GO:0044210">
    <property type="term" value="P:'de novo' CTP biosynthetic process"/>
    <property type="evidence" value="ECO:0007669"/>
    <property type="project" value="UniProtKB-UniRule"/>
</dbReference>
<dbReference type="Pfam" id="PF00696">
    <property type="entry name" value="AA_kinase"/>
    <property type="match status" value="1"/>
</dbReference>
<feature type="binding site" evidence="11">
    <location>
        <position position="40"/>
    </location>
    <ligand>
        <name>UMP</name>
        <dbReference type="ChEBI" id="CHEBI:57865"/>
    </ligand>
</feature>
<evidence type="ECO:0000256" key="4">
    <source>
        <dbReference type="ARBA" id="ARBA00022490"/>
    </source>
</evidence>
<evidence type="ECO:0000256" key="3">
    <source>
        <dbReference type="ARBA" id="ARBA00007614"/>
    </source>
</evidence>
<keyword evidence="8 11" id="KW-0067">ATP-binding</keyword>
<feature type="binding site" evidence="11">
    <location>
        <position position="136"/>
    </location>
    <ligand>
        <name>ATP</name>
        <dbReference type="ChEBI" id="CHEBI:30616"/>
    </ligand>
</feature>
<keyword evidence="4 11" id="KW-0963">Cytoplasm</keyword>
<dbReference type="Proteomes" id="UP000600363">
    <property type="component" value="Unassembled WGS sequence"/>
</dbReference>
<comment type="caution">
    <text evidence="11">Lacks conserved residue(s) required for the propagation of feature annotation.</text>
</comment>
<dbReference type="GO" id="GO:0005737">
    <property type="term" value="C:cytoplasm"/>
    <property type="evidence" value="ECO:0007669"/>
    <property type="project" value="UniProtKB-SubCell"/>
</dbReference>
<evidence type="ECO:0000259" key="12">
    <source>
        <dbReference type="Pfam" id="PF00696"/>
    </source>
</evidence>
<comment type="activity regulation">
    <text evidence="11">Inhibited by UTP.</text>
</comment>
<evidence type="ECO:0000313" key="14">
    <source>
        <dbReference type="Proteomes" id="UP000600363"/>
    </source>
</evidence>
<dbReference type="InterPro" id="IPR011817">
    <property type="entry name" value="Uridylate_kinase"/>
</dbReference>
<name>A0A832RV52_9EURY</name>
<dbReference type="GO" id="GO:0006225">
    <property type="term" value="P:UDP biosynthetic process"/>
    <property type="evidence" value="ECO:0007669"/>
    <property type="project" value="TreeGrafter"/>
</dbReference>
<dbReference type="EC" id="2.7.4.22" evidence="11"/>